<dbReference type="EC" id="3.2.2.-" evidence="1"/>
<dbReference type="AlphaFoldDB" id="A0A165BF80"/>
<proteinExistence type="inferred from homology"/>
<dbReference type="EMBL" id="KV426475">
    <property type="protein sequence ID" value="KZV80513.1"/>
    <property type="molecule type" value="Genomic_DNA"/>
</dbReference>
<dbReference type="Pfam" id="PF10343">
    <property type="entry name" value="Q_salvage"/>
    <property type="match status" value="1"/>
</dbReference>
<name>A0A165BF80_EXIGL</name>
<dbReference type="PANTHER" id="PTHR21314:SF1">
    <property type="entry name" value="QUEUOSINE SALVAGE PROTEIN"/>
    <property type="match status" value="1"/>
</dbReference>
<dbReference type="Proteomes" id="UP000077266">
    <property type="component" value="Unassembled WGS sequence"/>
</dbReference>
<comment type="function">
    <text evidence="1">Catalyzes the hydrolysis of queuosine 5'-phosphate, releasing the nucleobase queuine (q). Is required for salvage of queuine from exogenous queuosine (Q) that is imported and then converted to queuosine 5'-phosphate intracellularly.</text>
</comment>
<keyword evidence="3" id="KW-1185">Reference proteome</keyword>
<dbReference type="SUPFAM" id="SSF52047">
    <property type="entry name" value="RNI-like"/>
    <property type="match status" value="1"/>
</dbReference>
<dbReference type="OrthoDB" id="3181259at2759"/>
<dbReference type="PANTHER" id="PTHR21314">
    <property type="entry name" value="QUEUOSINE 5'-PHOSPHATE N-GLYCOSYLASE_HYDROLASE-RELATED"/>
    <property type="match status" value="1"/>
</dbReference>
<dbReference type="InParanoid" id="A0A165BF80"/>
<dbReference type="InterPro" id="IPR032675">
    <property type="entry name" value="LRR_dom_sf"/>
</dbReference>
<dbReference type="Gene3D" id="3.80.10.10">
    <property type="entry name" value="Ribonuclease Inhibitor"/>
    <property type="match status" value="1"/>
</dbReference>
<evidence type="ECO:0000313" key="3">
    <source>
        <dbReference type="Proteomes" id="UP000077266"/>
    </source>
</evidence>
<reference evidence="2 3" key="1">
    <citation type="journal article" date="2016" name="Mol. Biol. Evol.">
        <title>Comparative Genomics of Early-Diverging Mushroom-Forming Fungi Provides Insights into the Origins of Lignocellulose Decay Capabilities.</title>
        <authorList>
            <person name="Nagy L.G."/>
            <person name="Riley R."/>
            <person name="Tritt A."/>
            <person name="Adam C."/>
            <person name="Daum C."/>
            <person name="Floudas D."/>
            <person name="Sun H."/>
            <person name="Yadav J.S."/>
            <person name="Pangilinan J."/>
            <person name="Larsson K.H."/>
            <person name="Matsuura K."/>
            <person name="Barry K."/>
            <person name="Labutti K."/>
            <person name="Kuo R."/>
            <person name="Ohm R.A."/>
            <person name="Bhattacharya S.S."/>
            <person name="Shirouzu T."/>
            <person name="Yoshinaga Y."/>
            <person name="Martin F.M."/>
            <person name="Grigoriev I.V."/>
            <person name="Hibbett D.S."/>
        </authorList>
    </citation>
    <scope>NUCLEOTIDE SEQUENCE [LARGE SCALE GENOMIC DNA]</scope>
    <source>
        <strain evidence="2 3">HHB12029</strain>
    </source>
</reference>
<organism evidence="2 3">
    <name type="scientific">Exidia glandulosa HHB12029</name>
    <dbReference type="NCBI Taxonomy" id="1314781"/>
    <lineage>
        <taxon>Eukaryota</taxon>
        <taxon>Fungi</taxon>
        <taxon>Dikarya</taxon>
        <taxon>Basidiomycota</taxon>
        <taxon>Agaricomycotina</taxon>
        <taxon>Agaricomycetes</taxon>
        <taxon>Auriculariales</taxon>
        <taxon>Exidiaceae</taxon>
        <taxon>Exidia</taxon>
    </lineage>
</organism>
<evidence type="ECO:0000313" key="2">
    <source>
        <dbReference type="EMBL" id="KZV80513.1"/>
    </source>
</evidence>
<keyword evidence="1" id="KW-0378">Hydrolase</keyword>
<comment type="similarity">
    <text evidence="1">Belongs to the QNG1 protein family.</text>
</comment>
<dbReference type="GO" id="GO:0006400">
    <property type="term" value="P:tRNA modification"/>
    <property type="evidence" value="ECO:0007669"/>
    <property type="project" value="TreeGrafter"/>
</dbReference>
<evidence type="ECO:0000256" key="1">
    <source>
        <dbReference type="RuleBase" id="RU365002"/>
    </source>
</evidence>
<gene>
    <name evidence="2" type="ORF">EXIGLDRAFT_780872</name>
</gene>
<dbReference type="InterPro" id="IPR019438">
    <property type="entry name" value="Q_salvage"/>
</dbReference>
<comment type="catalytic activity">
    <reaction evidence="1">
        <text>queuosine 5'-phosphate + H2O = queuine + D-ribose 5-phosphate</text>
        <dbReference type="Rhea" id="RHEA:75387"/>
        <dbReference type="ChEBI" id="CHEBI:15377"/>
        <dbReference type="ChEBI" id="CHEBI:17433"/>
        <dbReference type="ChEBI" id="CHEBI:78346"/>
        <dbReference type="ChEBI" id="CHEBI:194371"/>
    </reaction>
    <physiologicalReaction direction="left-to-right" evidence="1">
        <dbReference type="Rhea" id="RHEA:75388"/>
    </physiologicalReaction>
</comment>
<protein>
    <recommendedName>
        <fullName evidence="1">Queuosine 5'-phosphate N-glycosylase/hydrolase</fullName>
        <ecNumber evidence="1">3.2.2.-</ecNumber>
    </recommendedName>
    <alternativeName>
        <fullName evidence="1">Queuosine-nucleotide N-glycosylase/hydrolase</fullName>
    </alternativeName>
</protein>
<accession>A0A165BF80</accession>
<dbReference type="GO" id="GO:0016787">
    <property type="term" value="F:hydrolase activity"/>
    <property type="evidence" value="ECO:0007669"/>
    <property type="project" value="UniProtKB-KW"/>
</dbReference>
<sequence>MTCTSYVLPSAMDVDMPLLPSRRAIDNVPGEILARIFELGAESYPWTFPVLAASVCTTWRTAAKQHPACWSRIITRVGYGRPIHFEYQLARLFLKRSRHASLRVSLDLSRASDPQSIVFLRLFADDLARCAEFRFAGRVSHMVISHCFGELWNETSSRLEVLSLKLSGFAQGFAPELALGAANPCEWTGKLPAQTYPHVRVLKLDFPDAIGIPPDAFVSMFHSYPNLESLDVRAGRGVSTSVPQWDFAPPLKRITPWRLKELRIEGISVVDVATILDLGQLALTSLAVHTLGSHARTPFVASAAIPVPTAFCVPSSTLLSLELGGFALSGPAFLPLLRMLRGLPNLTRLALSHVRLDAQLFHALQHPMPGMRTWAVPVLSHLELHQISLGLARHRQWAWALDVARRRNVVASCGGCVGKVTELKCDIVGNDGRMLMDLREMAQSGPIGISDARIRELLFSPAFTSSFARLSRSHGVAFPLNFPSTLAELNFLSILALLNFGSGYRSPLRAANGRGAYDNIRGLLFGAYLSDADAFFSAKGMAAAQESAIAELMGVPVHVERPHHSIVGVTVGELGGPLYDFVKLATTTLKETGEVLLSRGCPDLGTFVMQCLQEAEKAGSARGEPPDAEVALERLVRAIPAFADMALVKGQPVYLFKKALFLLHAIQLRFGNASGPSRIPTVNTAQLPVYADNVLPSMLVHLGVIDIRETRAVYPGLANAFPAPVDDGLLEAGTPAKPHKDKASPAEGPVLSLEEATVLRAAAVDACERIVEVAHSLSDDMLDEEKKWISGVTLPEVDGWLWSVAKDRDDYRQLPRFSLRNTVFF</sequence>